<gene>
    <name evidence="3" type="ORF">DM02DRAFT_727661</name>
</gene>
<dbReference type="PROSITE" id="PS50048">
    <property type="entry name" value="ZN2_CY6_FUNGAL_2"/>
    <property type="match status" value="1"/>
</dbReference>
<protein>
    <recommendedName>
        <fullName evidence="2">Zn(2)-C6 fungal-type domain-containing protein</fullName>
    </recommendedName>
</protein>
<keyword evidence="1" id="KW-0539">Nucleus</keyword>
<accession>A0A2V1DU14</accession>
<keyword evidence="4" id="KW-1185">Reference proteome</keyword>
<dbReference type="Gene3D" id="4.10.240.10">
    <property type="entry name" value="Zn(2)-C6 fungal-type DNA-binding domain"/>
    <property type="match status" value="1"/>
</dbReference>
<evidence type="ECO:0000256" key="1">
    <source>
        <dbReference type="ARBA" id="ARBA00023242"/>
    </source>
</evidence>
<dbReference type="CDD" id="cd00067">
    <property type="entry name" value="GAL4"/>
    <property type="match status" value="1"/>
</dbReference>
<feature type="domain" description="Zn(2)-C6 fungal-type" evidence="2">
    <location>
        <begin position="13"/>
        <end position="43"/>
    </location>
</feature>
<dbReference type="SUPFAM" id="SSF57701">
    <property type="entry name" value="Zn2/Cys6 DNA-binding domain"/>
    <property type="match status" value="1"/>
</dbReference>
<dbReference type="GO" id="GO:0008270">
    <property type="term" value="F:zinc ion binding"/>
    <property type="evidence" value="ECO:0007669"/>
    <property type="project" value="InterPro"/>
</dbReference>
<dbReference type="InterPro" id="IPR001138">
    <property type="entry name" value="Zn2Cys6_DnaBD"/>
</dbReference>
<name>A0A2V1DU14_9PLEO</name>
<dbReference type="AlphaFoldDB" id="A0A2V1DU14"/>
<dbReference type="EMBL" id="KZ805353">
    <property type="protein sequence ID" value="PVI01707.1"/>
    <property type="molecule type" value="Genomic_DNA"/>
</dbReference>
<dbReference type="InterPro" id="IPR036864">
    <property type="entry name" value="Zn2-C6_fun-type_DNA-bd_sf"/>
</dbReference>
<reference evidence="3 4" key="1">
    <citation type="journal article" date="2018" name="Sci. Rep.">
        <title>Comparative genomics provides insights into the lifestyle and reveals functional heterogeneity of dark septate endophytic fungi.</title>
        <authorList>
            <person name="Knapp D.G."/>
            <person name="Nemeth J.B."/>
            <person name="Barry K."/>
            <person name="Hainaut M."/>
            <person name="Henrissat B."/>
            <person name="Johnson J."/>
            <person name="Kuo A."/>
            <person name="Lim J.H.P."/>
            <person name="Lipzen A."/>
            <person name="Nolan M."/>
            <person name="Ohm R.A."/>
            <person name="Tamas L."/>
            <person name="Grigoriev I.V."/>
            <person name="Spatafora J.W."/>
            <person name="Nagy L.G."/>
            <person name="Kovacs G.M."/>
        </authorList>
    </citation>
    <scope>NUCLEOTIDE SEQUENCE [LARGE SCALE GENOMIC DNA]</scope>
    <source>
        <strain evidence="3 4">DSE2036</strain>
    </source>
</reference>
<sequence length="141" mass="15981">MGLITNTEKSRGGCTLCRLCRVKCDKRVLECANCSRRREKCEYTNWTVATPSSLARPRRTRGDKMMMVSNFTQETTKAYAIGEIEKLLHLLSISDLMLKLNVHNNFGTDSSSRGEKELWKSVILPTTAKYDFLHCGLSSII</sequence>
<dbReference type="Proteomes" id="UP000244855">
    <property type="component" value="Unassembled WGS sequence"/>
</dbReference>
<evidence type="ECO:0000313" key="3">
    <source>
        <dbReference type="EMBL" id="PVI01707.1"/>
    </source>
</evidence>
<evidence type="ECO:0000313" key="4">
    <source>
        <dbReference type="Proteomes" id="UP000244855"/>
    </source>
</evidence>
<evidence type="ECO:0000259" key="2">
    <source>
        <dbReference type="PROSITE" id="PS50048"/>
    </source>
</evidence>
<organism evidence="3 4">
    <name type="scientific">Periconia macrospinosa</name>
    <dbReference type="NCBI Taxonomy" id="97972"/>
    <lineage>
        <taxon>Eukaryota</taxon>
        <taxon>Fungi</taxon>
        <taxon>Dikarya</taxon>
        <taxon>Ascomycota</taxon>
        <taxon>Pezizomycotina</taxon>
        <taxon>Dothideomycetes</taxon>
        <taxon>Pleosporomycetidae</taxon>
        <taxon>Pleosporales</taxon>
        <taxon>Massarineae</taxon>
        <taxon>Periconiaceae</taxon>
        <taxon>Periconia</taxon>
    </lineage>
</organism>
<dbReference type="PROSITE" id="PS00463">
    <property type="entry name" value="ZN2_CY6_FUNGAL_1"/>
    <property type="match status" value="1"/>
</dbReference>
<proteinExistence type="predicted"/>
<dbReference type="Pfam" id="PF00172">
    <property type="entry name" value="Zn_clus"/>
    <property type="match status" value="1"/>
</dbReference>
<feature type="non-terminal residue" evidence="3">
    <location>
        <position position="141"/>
    </location>
</feature>
<dbReference type="GO" id="GO:0000981">
    <property type="term" value="F:DNA-binding transcription factor activity, RNA polymerase II-specific"/>
    <property type="evidence" value="ECO:0007669"/>
    <property type="project" value="InterPro"/>
</dbReference>